<dbReference type="RefSeq" id="WP_193926313.1">
    <property type="nucleotide sequence ID" value="NZ_JADEYC010000001.1"/>
</dbReference>
<dbReference type="EMBL" id="JADEYC010000001">
    <property type="protein sequence ID" value="MBE9372854.1"/>
    <property type="molecule type" value="Genomic_DNA"/>
</dbReference>
<dbReference type="InterPro" id="IPR036291">
    <property type="entry name" value="NAD(P)-bd_dom_sf"/>
</dbReference>
<dbReference type="InterPro" id="IPR005097">
    <property type="entry name" value="Sacchrp_dh_NADP-bd"/>
</dbReference>
<dbReference type="AlphaFoldDB" id="A0A929B473"/>
<dbReference type="Proteomes" id="UP000598360">
    <property type="component" value="Unassembled WGS sequence"/>
</dbReference>
<keyword evidence="4" id="KW-1185">Reference proteome</keyword>
<dbReference type="Pfam" id="PF03435">
    <property type="entry name" value="Sacchrp_dh_NADP"/>
    <property type="match status" value="1"/>
</dbReference>
<name>A0A929B473_9PSEU</name>
<evidence type="ECO:0000313" key="4">
    <source>
        <dbReference type="Proteomes" id="UP000598360"/>
    </source>
</evidence>
<dbReference type="PANTHER" id="PTHR12286:SF5">
    <property type="entry name" value="SACCHAROPINE DEHYDROGENASE-LIKE OXIDOREDUCTASE"/>
    <property type="match status" value="1"/>
</dbReference>
<feature type="domain" description="Saccharopine dehydrogenase NADP binding" evidence="2">
    <location>
        <begin position="10"/>
        <end position="139"/>
    </location>
</feature>
<dbReference type="PANTHER" id="PTHR12286">
    <property type="entry name" value="SACCHAROPINE DEHYDROGENASE-LIKE OXIDOREDUCTASE"/>
    <property type="match status" value="1"/>
</dbReference>
<feature type="compositionally biased region" description="Basic residues" evidence="1">
    <location>
        <begin position="212"/>
        <end position="222"/>
    </location>
</feature>
<accession>A0A929B473</accession>
<feature type="region of interest" description="Disordered" evidence="1">
    <location>
        <begin position="201"/>
        <end position="222"/>
    </location>
</feature>
<organism evidence="3 4">
    <name type="scientific">Saccharopolyspora montiporae</name>
    <dbReference type="NCBI Taxonomy" id="2781240"/>
    <lineage>
        <taxon>Bacteria</taxon>
        <taxon>Bacillati</taxon>
        <taxon>Actinomycetota</taxon>
        <taxon>Actinomycetes</taxon>
        <taxon>Pseudonocardiales</taxon>
        <taxon>Pseudonocardiaceae</taxon>
        <taxon>Saccharopolyspora</taxon>
    </lineage>
</organism>
<reference evidence="3" key="1">
    <citation type="submission" date="2020-10" db="EMBL/GenBank/DDBJ databases">
        <title>Diversity and distribution of actinomycetes associated with coral in the coast of Hainan.</title>
        <authorList>
            <person name="Li F."/>
        </authorList>
    </citation>
    <scope>NUCLEOTIDE SEQUENCE</scope>
    <source>
        <strain evidence="3">HNM0983</strain>
    </source>
</reference>
<dbReference type="InterPro" id="IPR051276">
    <property type="entry name" value="Saccharopine_DH-like_oxidrdct"/>
</dbReference>
<proteinExistence type="predicted"/>
<evidence type="ECO:0000259" key="2">
    <source>
        <dbReference type="Pfam" id="PF03435"/>
    </source>
</evidence>
<dbReference type="GO" id="GO:0009247">
    <property type="term" value="P:glycolipid biosynthetic process"/>
    <property type="evidence" value="ECO:0007669"/>
    <property type="project" value="TreeGrafter"/>
</dbReference>
<protein>
    <submittedName>
        <fullName evidence="3">Saccharopine dehydrogenase NADP-binding domain-containing protein</fullName>
    </submittedName>
</protein>
<gene>
    <name evidence="3" type="ORF">IQ251_00165</name>
</gene>
<comment type="caution">
    <text evidence="3">The sequence shown here is derived from an EMBL/GenBank/DDBJ whole genome shotgun (WGS) entry which is preliminary data.</text>
</comment>
<evidence type="ECO:0000256" key="1">
    <source>
        <dbReference type="SAM" id="MobiDB-lite"/>
    </source>
</evidence>
<dbReference type="Gene3D" id="3.40.50.720">
    <property type="entry name" value="NAD(P)-binding Rossmann-like Domain"/>
    <property type="match status" value="1"/>
</dbReference>
<sequence>MAGERAHDLVVFGATGFTGKLTAEYLARHAPAECRWALAGRNADKLRAVRTALAEINPACADLPLVHADTTDPASMQELAAGARVVITTVGPYTQYGDPLVAACADNGTDYVDLAGEPEFVDRMYLRHHERAATSGARIVHACGFDSIPHDLGVLHTVSRLPAREPVRVEGFVRVGGRFSGGTYASALTAFSRASTMARTAKERRRAEPKPQGRKVRTHTGRAKLSSPVHAWSLPLPTIDPQVVTRSAAASTAYGPEFTYGHYAAVKRLPVAIAGVAGLGVLALAAQITPVRKWLQNRLEPGSGPSAERRAQSWFTVRFIGREGDRTVITEVSGGDPGYDETATMLAESALSLAFDDLPEVSGQVTPATAMGSALTERLVGAGMRFAVLDRTPTSPPHRVTT</sequence>
<evidence type="ECO:0000313" key="3">
    <source>
        <dbReference type="EMBL" id="MBE9372854.1"/>
    </source>
</evidence>
<dbReference type="GO" id="GO:0005886">
    <property type="term" value="C:plasma membrane"/>
    <property type="evidence" value="ECO:0007669"/>
    <property type="project" value="TreeGrafter"/>
</dbReference>
<dbReference type="SUPFAM" id="SSF51735">
    <property type="entry name" value="NAD(P)-binding Rossmann-fold domains"/>
    <property type="match status" value="1"/>
</dbReference>